<dbReference type="PROSITE" id="PS50033">
    <property type="entry name" value="UBX"/>
    <property type="match status" value="1"/>
</dbReference>
<dbReference type="InterPro" id="IPR001012">
    <property type="entry name" value="UBX_dom"/>
</dbReference>
<evidence type="ECO:0000313" key="3">
    <source>
        <dbReference type="EMBL" id="KAI3424405.1"/>
    </source>
</evidence>
<dbReference type="OrthoDB" id="514252at2759"/>
<dbReference type="InterPro" id="IPR050730">
    <property type="entry name" value="UBX_domain-protein"/>
</dbReference>
<dbReference type="SMART" id="SM00594">
    <property type="entry name" value="UAS"/>
    <property type="match status" value="1"/>
</dbReference>
<dbReference type="Pfam" id="PF13899">
    <property type="entry name" value="Thioredoxin_7"/>
    <property type="match status" value="1"/>
</dbReference>
<organism evidence="3 4">
    <name type="scientific">Chlorella vulgaris</name>
    <name type="common">Green alga</name>
    <dbReference type="NCBI Taxonomy" id="3077"/>
    <lineage>
        <taxon>Eukaryota</taxon>
        <taxon>Viridiplantae</taxon>
        <taxon>Chlorophyta</taxon>
        <taxon>core chlorophytes</taxon>
        <taxon>Trebouxiophyceae</taxon>
        <taxon>Chlorellales</taxon>
        <taxon>Chlorellaceae</taxon>
        <taxon>Chlorella clade</taxon>
        <taxon>Chlorella</taxon>
    </lineage>
</organism>
<dbReference type="Proteomes" id="UP001055712">
    <property type="component" value="Unassembled WGS sequence"/>
</dbReference>
<feature type="compositionally biased region" description="Acidic residues" evidence="1">
    <location>
        <begin position="357"/>
        <end position="367"/>
    </location>
</feature>
<feature type="compositionally biased region" description="Gly residues" evidence="1">
    <location>
        <begin position="344"/>
        <end position="355"/>
    </location>
</feature>
<dbReference type="GO" id="GO:0043161">
    <property type="term" value="P:proteasome-mediated ubiquitin-dependent protein catabolic process"/>
    <property type="evidence" value="ECO:0007669"/>
    <property type="project" value="TreeGrafter"/>
</dbReference>
<keyword evidence="4" id="KW-1185">Reference proteome</keyword>
<dbReference type="Gene3D" id="1.10.8.10">
    <property type="entry name" value="DNA helicase RuvA subunit, C-terminal domain"/>
    <property type="match status" value="1"/>
</dbReference>
<dbReference type="InterPro" id="IPR036249">
    <property type="entry name" value="Thioredoxin-like_sf"/>
</dbReference>
<evidence type="ECO:0000256" key="1">
    <source>
        <dbReference type="SAM" id="MobiDB-lite"/>
    </source>
</evidence>
<dbReference type="SUPFAM" id="SSF54236">
    <property type="entry name" value="Ubiquitin-like"/>
    <property type="match status" value="1"/>
</dbReference>
<dbReference type="InterPro" id="IPR009060">
    <property type="entry name" value="UBA-like_sf"/>
</dbReference>
<feature type="compositionally biased region" description="Low complexity" evidence="1">
    <location>
        <begin position="290"/>
        <end position="312"/>
    </location>
</feature>
<evidence type="ECO:0000313" key="4">
    <source>
        <dbReference type="Proteomes" id="UP001055712"/>
    </source>
</evidence>
<evidence type="ECO:0000259" key="2">
    <source>
        <dbReference type="PROSITE" id="PS50033"/>
    </source>
</evidence>
<dbReference type="Gene3D" id="3.40.30.10">
    <property type="entry name" value="Glutaredoxin"/>
    <property type="match status" value="1"/>
</dbReference>
<proteinExistence type="predicted"/>
<feature type="region of interest" description="Disordered" evidence="1">
    <location>
        <begin position="280"/>
        <end position="317"/>
    </location>
</feature>
<dbReference type="InterPro" id="IPR006577">
    <property type="entry name" value="UAS"/>
</dbReference>
<dbReference type="Pfam" id="PF00789">
    <property type="entry name" value="UBX"/>
    <property type="match status" value="1"/>
</dbReference>
<dbReference type="EMBL" id="SIDB01000013">
    <property type="protein sequence ID" value="KAI3424405.1"/>
    <property type="molecule type" value="Genomic_DNA"/>
</dbReference>
<sequence>MADPAVVTSFMAITGADEAAANAMLEASAYDLEAAVNLHFAVGPAGGAQQGGPHHEVESDEAMARRLQQEGTAAGAAGDSGAPAEDEVRAPLDVYRNERLVGDDVYRPGPTRHRQAAQPTVVDAFRDFGAEAGGGGSGTAVRSATLATMYEPPKEMLFCGTFDEAKQAAQRDGRWLIVNLQRTSEFASYQLNRDTWRNDMVQALVTNNFVFFQVYDVGEEGQKLQNFYRLYELPALLIVDPVTGAPMRQWTGFVNAERLTEELLPFMEHGIHDPAASRLARRAHNRKDGSSAAGAAAAASAGQARPPQASQQLDGDEELQRALQMSMAHAGGGGAAGDASGLSGRQGSGAVGLDGGSEMEEEEEDEAAATAAGGAVPAQSAAEVQAAAAARLPQEPSDGSGCRIAVRLPDGRRLQRRFPTGSPVAAAYDLFLSLCQEAAEGRRFSLSQAVPGAPVLEDQQQAMKEAGLSGSMLVLKWLD</sequence>
<dbReference type="CDD" id="cd14273">
    <property type="entry name" value="UBA_TAP-C_like"/>
    <property type="match status" value="1"/>
</dbReference>
<feature type="domain" description="UBX" evidence="2">
    <location>
        <begin position="397"/>
        <end position="476"/>
    </location>
</feature>
<dbReference type="AlphaFoldDB" id="A0A9D4YSZ0"/>
<dbReference type="GO" id="GO:0043130">
    <property type="term" value="F:ubiquitin binding"/>
    <property type="evidence" value="ECO:0007669"/>
    <property type="project" value="TreeGrafter"/>
</dbReference>
<dbReference type="GO" id="GO:0005634">
    <property type="term" value="C:nucleus"/>
    <property type="evidence" value="ECO:0007669"/>
    <property type="project" value="TreeGrafter"/>
</dbReference>
<dbReference type="PANTHER" id="PTHR23322:SF6">
    <property type="entry name" value="UBX DOMAIN-CONTAINING PROTEIN 7"/>
    <property type="match status" value="1"/>
</dbReference>
<dbReference type="Pfam" id="PF14555">
    <property type="entry name" value="UBA_4"/>
    <property type="match status" value="1"/>
</dbReference>
<gene>
    <name evidence="3" type="ORF">D9Q98_009957</name>
</gene>
<accession>A0A9D4YSZ0</accession>
<comment type="caution">
    <text evidence="3">The sequence shown here is derived from an EMBL/GenBank/DDBJ whole genome shotgun (WGS) entry which is preliminary data.</text>
</comment>
<dbReference type="CDD" id="cd02958">
    <property type="entry name" value="UAS"/>
    <property type="match status" value="1"/>
</dbReference>
<feature type="region of interest" description="Disordered" evidence="1">
    <location>
        <begin position="329"/>
        <end position="376"/>
    </location>
</feature>
<reference evidence="3" key="1">
    <citation type="journal article" date="2019" name="Plant J.">
        <title>Chlorella vulgaris genome assembly and annotation reveals the molecular basis for metabolic acclimation to high light conditions.</title>
        <authorList>
            <person name="Cecchin M."/>
            <person name="Marcolungo L."/>
            <person name="Rossato M."/>
            <person name="Girolomoni L."/>
            <person name="Cosentino E."/>
            <person name="Cuine S."/>
            <person name="Li-Beisson Y."/>
            <person name="Delledonne M."/>
            <person name="Ballottari M."/>
        </authorList>
    </citation>
    <scope>NUCLEOTIDE SEQUENCE</scope>
    <source>
        <strain evidence="3">211/11P</strain>
    </source>
</reference>
<name>A0A9D4YSZ0_CHLVU</name>
<reference evidence="3" key="2">
    <citation type="submission" date="2020-11" db="EMBL/GenBank/DDBJ databases">
        <authorList>
            <person name="Cecchin M."/>
            <person name="Marcolungo L."/>
            <person name="Rossato M."/>
            <person name="Girolomoni L."/>
            <person name="Cosentino E."/>
            <person name="Cuine S."/>
            <person name="Li-Beisson Y."/>
            <person name="Delledonne M."/>
            <person name="Ballottari M."/>
        </authorList>
    </citation>
    <scope>NUCLEOTIDE SEQUENCE</scope>
    <source>
        <strain evidence="3">211/11P</strain>
        <tissue evidence="3">Whole cell</tissue>
    </source>
</reference>
<protein>
    <recommendedName>
        <fullName evidence="2">UBX domain-containing protein</fullName>
    </recommendedName>
</protein>
<dbReference type="CDD" id="cd01767">
    <property type="entry name" value="UBX"/>
    <property type="match status" value="1"/>
</dbReference>
<dbReference type="SMART" id="SM00166">
    <property type="entry name" value="UBX"/>
    <property type="match status" value="1"/>
</dbReference>
<dbReference type="InterPro" id="IPR029071">
    <property type="entry name" value="Ubiquitin-like_domsf"/>
</dbReference>
<dbReference type="PANTHER" id="PTHR23322">
    <property type="entry name" value="FAS-ASSOCIATED PROTEIN"/>
    <property type="match status" value="1"/>
</dbReference>
<dbReference type="SUPFAM" id="SSF46934">
    <property type="entry name" value="UBA-like"/>
    <property type="match status" value="1"/>
</dbReference>
<dbReference type="Gene3D" id="3.10.20.90">
    <property type="entry name" value="Phosphatidylinositol 3-kinase Catalytic Subunit, Chain A, domain 1"/>
    <property type="match status" value="1"/>
</dbReference>
<dbReference type="SUPFAM" id="SSF52833">
    <property type="entry name" value="Thioredoxin-like"/>
    <property type="match status" value="1"/>
</dbReference>